<dbReference type="Proteomes" id="UP000046395">
    <property type="component" value="Unassembled WGS sequence"/>
</dbReference>
<name>A0A5S6QBV4_TRIMR</name>
<accession>A0A5S6QBV4</accession>
<evidence type="ECO:0000313" key="2">
    <source>
        <dbReference type="Proteomes" id="UP000046395"/>
    </source>
</evidence>
<feature type="region of interest" description="Disordered" evidence="1">
    <location>
        <begin position="1"/>
        <end position="28"/>
    </location>
</feature>
<protein>
    <submittedName>
        <fullName evidence="3">Uncharacterized protein</fullName>
    </submittedName>
</protein>
<sequence length="115" mass="12869">MTYAAGFSKDENMRPTGRHPPSSAHSLRGVAPCDAALLQLLVMRIAYLNLGRPASVEMQCQARSASANYRAVPFSRKGLFHCEGDDYLLHARKHSLYFGNLKTRATELQEWQRCG</sequence>
<dbReference type="AlphaFoldDB" id="A0A5S6QBV4"/>
<keyword evidence="2" id="KW-1185">Reference proteome</keyword>
<reference evidence="3" key="1">
    <citation type="submission" date="2019-12" db="UniProtKB">
        <authorList>
            <consortium name="WormBaseParasite"/>
        </authorList>
    </citation>
    <scope>IDENTIFICATION</scope>
</reference>
<organism evidence="2 3">
    <name type="scientific">Trichuris muris</name>
    <name type="common">Mouse whipworm</name>
    <dbReference type="NCBI Taxonomy" id="70415"/>
    <lineage>
        <taxon>Eukaryota</taxon>
        <taxon>Metazoa</taxon>
        <taxon>Ecdysozoa</taxon>
        <taxon>Nematoda</taxon>
        <taxon>Enoplea</taxon>
        <taxon>Dorylaimia</taxon>
        <taxon>Trichinellida</taxon>
        <taxon>Trichuridae</taxon>
        <taxon>Trichuris</taxon>
    </lineage>
</organism>
<dbReference type="WBParaSite" id="TMUE_1000004683.1">
    <property type="protein sequence ID" value="TMUE_1000004683.1"/>
    <property type="gene ID" value="WBGene00299058"/>
</dbReference>
<proteinExistence type="predicted"/>
<evidence type="ECO:0000313" key="3">
    <source>
        <dbReference type="WBParaSite" id="TMUE_1000004683.1"/>
    </source>
</evidence>
<evidence type="ECO:0000256" key="1">
    <source>
        <dbReference type="SAM" id="MobiDB-lite"/>
    </source>
</evidence>